<comment type="caution">
    <text evidence="3">The sequence shown here is derived from an EMBL/GenBank/DDBJ whole genome shotgun (WGS) entry which is preliminary data.</text>
</comment>
<keyword evidence="2" id="KW-1133">Transmembrane helix</keyword>
<feature type="region of interest" description="Disordered" evidence="1">
    <location>
        <begin position="196"/>
        <end position="216"/>
    </location>
</feature>
<dbReference type="KEGG" id="cci:CC1G_05795"/>
<feature type="transmembrane region" description="Helical" evidence="2">
    <location>
        <begin position="87"/>
        <end position="107"/>
    </location>
</feature>
<feature type="region of interest" description="Disordered" evidence="1">
    <location>
        <begin position="49"/>
        <end position="75"/>
    </location>
</feature>
<evidence type="ECO:0000313" key="3">
    <source>
        <dbReference type="EMBL" id="EAU87106.1"/>
    </source>
</evidence>
<feature type="region of interest" description="Disordered" evidence="1">
    <location>
        <begin position="1"/>
        <end position="34"/>
    </location>
</feature>
<accession>A8NLD3</accession>
<dbReference type="OrthoDB" id="3153758at2759"/>
<dbReference type="eggNOG" id="ENOG502T02C">
    <property type="taxonomic scope" value="Eukaryota"/>
</dbReference>
<keyword evidence="2" id="KW-0472">Membrane</keyword>
<reference evidence="3 4" key="1">
    <citation type="journal article" date="2010" name="Proc. Natl. Acad. Sci. U.S.A.">
        <title>Insights into evolution of multicellular fungi from the assembled chromosomes of the mushroom Coprinopsis cinerea (Coprinus cinereus).</title>
        <authorList>
            <person name="Stajich J.E."/>
            <person name="Wilke S.K."/>
            <person name="Ahren D."/>
            <person name="Au C.H."/>
            <person name="Birren B.W."/>
            <person name="Borodovsky M."/>
            <person name="Burns C."/>
            <person name="Canback B."/>
            <person name="Casselton L.A."/>
            <person name="Cheng C.K."/>
            <person name="Deng J."/>
            <person name="Dietrich F.S."/>
            <person name="Fargo D.C."/>
            <person name="Farman M.L."/>
            <person name="Gathman A.C."/>
            <person name="Goldberg J."/>
            <person name="Guigo R."/>
            <person name="Hoegger P.J."/>
            <person name="Hooker J.B."/>
            <person name="Huggins A."/>
            <person name="James T.Y."/>
            <person name="Kamada T."/>
            <person name="Kilaru S."/>
            <person name="Kodira C."/>
            <person name="Kues U."/>
            <person name="Kupfer D."/>
            <person name="Kwan H.S."/>
            <person name="Lomsadze A."/>
            <person name="Li W."/>
            <person name="Lilly W.W."/>
            <person name="Ma L.J."/>
            <person name="Mackey A.J."/>
            <person name="Manning G."/>
            <person name="Martin F."/>
            <person name="Muraguchi H."/>
            <person name="Natvig D.O."/>
            <person name="Palmerini H."/>
            <person name="Ramesh M.A."/>
            <person name="Rehmeyer C.J."/>
            <person name="Roe B.A."/>
            <person name="Shenoy N."/>
            <person name="Stanke M."/>
            <person name="Ter-Hovhannisyan V."/>
            <person name="Tunlid A."/>
            <person name="Velagapudi R."/>
            <person name="Vision T.J."/>
            <person name="Zeng Q."/>
            <person name="Zolan M.E."/>
            <person name="Pukkila P.J."/>
        </authorList>
    </citation>
    <scope>NUCLEOTIDE SEQUENCE [LARGE SCALE GENOMIC DNA]</scope>
    <source>
        <strain evidence="4">Okayama-7 / 130 / ATCC MYA-4618 / FGSC 9003</strain>
    </source>
</reference>
<proteinExistence type="predicted"/>
<dbReference type="GeneID" id="6011175"/>
<evidence type="ECO:0000313" key="4">
    <source>
        <dbReference type="Proteomes" id="UP000001861"/>
    </source>
</evidence>
<evidence type="ECO:0000256" key="1">
    <source>
        <dbReference type="SAM" id="MobiDB-lite"/>
    </source>
</evidence>
<sequence length="368" mass="42235">MASHRLHIEQGWPSTPRAEPERLDGGLGPSSVPKNLQVYRDERTPFIQSAGCSNQSQPPSYSATGPPDGSGWRGTTAVTTQPNKTGIGFLALAFLLMFISWASTGYLRSHDILDPVVRDKIRADWKREYERHQAQVSKMQEIETRWASEVAEHSAARRSMVRERATWEAERKEWREECAERERIRRAEREFELERQRREEGKRREEEEDAKRRSGVQWADVTPDKHCLRWGTRMWTSSRLENLPYGYDPIKACSTTKALIHGKWVLPDTCQSKAGWGGVVGTWYIDFDEAGCYSFWNEFKDKGCTAQGSGKRMIESRLENIRPGDDAMVMCSSTPARFNGLEFDGPHSCNYRGRHGYWGIWFIDDGSC</sequence>
<gene>
    <name evidence="3" type="ORF">CC1G_05795</name>
</gene>
<dbReference type="EMBL" id="AACS02000012">
    <property type="protein sequence ID" value="EAU87106.1"/>
    <property type="molecule type" value="Genomic_DNA"/>
</dbReference>
<dbReference type="InParanoid" id="A8NLD3"/>
<feature type="compositionally biased region" description="Polar residues" evidence="1">
    <location>
        <begin position="49"/>
        <end position="63"/>
    </location>
</feature>
<protein>
    <submittedName>
        <fullName evidence="3">Uncharacterized protein</fullName>
    </submittedName>
</protein>
<dbReference type="VEuPathDB" id="FungiDB:CC1G_05795"/>
<organism evidence="3 4">
    <name type="scientific">Coprinopsis cinerea (strain Okayama-7 / 130 / ATCC MYA-4618 / FGSC 9003)</name>
    <name type="common">Inky cap fungus</name>
    <name type="synonym">Hormographiella aspergillata</name>
    <dbReference type="NCBI Taxonomy" id="240176"/>
    <lineage>
        <taxon>Eukaryota</taxon>
        <taxon>Fungi</taxon>
        <taxon>Dikarya</taxon>
        <taxon>Basidiomycota</taxon>
        <taxon>Agaricomycotina</taxon>
        <taxon>Agaricomycetes</taxon>
        <taxon>Agaricomycetidae</taxon>
        <taxon>Agaricales</taxon>
        <taxon>Agaricineae</taxon>
        <taxon>Psathyrellaceae</taxon>
        <taxon>Coprinopsis</taxon>
    </lineage>
</organism>
<evidence type="ECO:0000256" key="2">
    <source>
        <dbReference type="SAM" id="Phobius"/>
    </source>
</evidence>
<dbReference type="RefSeq" id="XP_001834658.1">
    <property type="nucleotide sequence ID" value="XM_001834606.2"/>
</dbReference>
<dbReference type="Proteomes" id="UP000001861">
    <property type="component" value="Unassembled WGS sequence"/>
</dbReference>
<dbReference type="STRING" id="240176.A8NLD3"/>
<keyword evidence="4" id="KW-1185">Reference proteome</keyword>
<name>A8NLD3_COPC7</name>
<dbReference type="AlphaFoldDB" id="A8NLD3"/>
<dbReference type="OMA" id="REWEQEV"/>
<feature type="compositionally biased region" description="Basic and acidic residues" evidence="1">
    <location>
        <begin position="196"/>
        <end position="212"/>
    </location>
</feature>
<keyword evidence="2" id="KW-0812">Transmembrane</keyword>